<dbReference type="Pfam" id="PF00772">
    <property type="entry name" value="DnaB"/>
    <property type="match status" value="1"/>
</dbReference>
<dbReference type="CDD" id="cd00984">
    <property type="entry name" value="DnaB_C"/>
    <property type="match status" value="1"/>
</dbReference>
<dbReference type="InterPro" id="IPR007693">
    <property type="entry name" value="DNA_helicase_DnaB-like_N"/>
</dbReference>
<dbReference type="Pfam" id="PF03796">
    <property type="entry name" value="DnaB_C"/>
    <property type="match status" value="1"/>
</dbReference>
<evidence type="ECO:0000256" key="6">
    <source>
        <dbReference type="ARBA" id="ARBA00022806"/>
    </source>
</evidence>
<keyword evidence="7 12" id="KW-0067">ATP-binding</keyword>
<dbReference type="Gene3D" id="1.10.860.10">
    <property type="entry name" value="DNAb Helicase, Chain A"/>
    <property type="match status" value="1"/>
</dbReference>
<dbReference type="EMBL" id="JAKGUD010000002">
    <property type="protein sequence ID" value="MCF4141732.1"/>
    <property type="molecule type" value="Genomic_DNA"/>
</dbReference>
<evidence type="ECO:0000256" key="5">
    <source>
        <dbReference type="ARBA" id="ARBA00022801"/>
    </source>
</evidence>
<sequence>MSPSIYDRVPPQNLEAERAVIGSCLMDKDVLIQISEILSSEDFRDKNYQVAFDVLTDMVHQDRPVDSLTFLEELSRRGLSESLGGQAFIVAVMDSVPTAANAEYHAKIVRDKAVLRRLISTGTSIARMGYSEDREIDELLEEAERAIFEVSRHRNESNFKKVADVIGPTFHQIEEQFYRSEQTVTGVMTGFDDLDRLTGGLQPGSLNILAARPSMGKTALALNLARNVAVKSNLPVLVFSLEMGADQLVQRLLGSEARVNIQDLRTGNFAREDWEKLTTAAGRLTKAPMYIDDSSMLTTTEMRARCRRFKAQYASLGLIVVDYLQLMSMSRKIDSKQQEVAEISRGLKAIARELEVPVLSLSQLSRAVESRNDKRPQLSDLRDSGAIEQDADLVALLYREAYYAKDVPQDQQDDSAILDIAKHRNGPTGVIHLMFMKQHTRFESKSSIDGF</sequence>
<evidence type="ECO:0000256" key="10">
    <source>
        <dbReference type="ARBA" id="ARBA00048954"/>
    </source>
</evidence>
<keyword evidence="9" id="KW-0413">Isomerase</keyword>
<dbReference type="Proteomes" id="UP001200430">
    <property type="component" value="Unassembled WGS sequence"/>
</dbReference>
<evidence type="ECO:0000256" key="7">
    <source>
        <dbReference type="ARBA" id="ARBA00022840"/>
    </source>
</evidence>
<evidence type="ECO:0000256" key="8">
    <source>
        <dbReference type="ARBA" id="ARBA00023125"/>
    </source>
</evidence>
<organism evidence="14 15">
    <name type="scientific">Dethiosulfovibrio marinus</name>
    <dbReference type="NCBI Taxonomy" id="133532"/>
    <lineage>
        <taxon>Bacteria</taxon>
        <taxon>Thermotogati</taxon>
        <taxon>Synergistota</taxon>
        <taxon>Synergistia</taxon>
        <taxon>Synergistales</taxon>
        <taxon>Dethiosulfovibrionaceae</taxon>
        <taxon>Dethiosulfovibrio</taxon>
    </lineage>
</organism>
<dbReference type="EC" id="5.6.2.3" evidence="11 12"/>
<dbReference type="InterPro" id="IPR007692">
    <property type="entry name" value="DNA_helicase_DnaB"/>
</dbReference>
<feature type="domain" description="SF4 helicase" evidence="13">
    <location>
        <begin position="180"/>
        <end position="449"/>
    </location>
</feature>
<evidence type="ECO:0000256" key="4">
    <source>
        <dbReference type="ARBA" id="ARBA00022741"/>
    </source>
</evidence>
<evidence type="ECO:0000256" key="12">
    <source>
        <dbReference type="RuleBase" id="RU362085"/>
    </source>
</evidence>
<dbReference type="SUPFAM" id="SSF48024">
    <property type="entry name" value="N-terminal domain of DnaB helicase"/>
    <property type="match status" value="1"/>
</dbReference>
<dbReference type="GO" id="GO:0003678">
    <property type="term" value="F:DNA helicase activity"/>
    <property type="evidence" value="ECO:0007669"/>
    <property type="project" value="UniProtKB-EC"/>
</dbReference>
<accession>A0ABS9EKJ9</accession>
<dbReference type="GO" id="GO:0016787">
    <property type="term" value="F:hydrolase activity"/>
    <property type="evidence" value="ECO:0007669"/>
    <property type="project" value="UniProtKB-KW"/>
</dbReference>
<reference evidence="14 15" key="1">
    <citation type="submission" date="2022-01" db="EMBL/GenBank/DDBJ databases">
        <title>Dethiosulfovibrio faecalis sp. nov., a novel proteolytic, non-sulfur-reducing bacterium isolated from a marine aquaculture solid waste bioreactor.</title>
        <authorList>
            <person name="Grabowski S."/>
            <person name="Apolinario E."/>
            <person name="Schneider N."/>
            <person name="Marshall C.W."/>
            <person name="Sowers K.R."/>
        </authorList>
    </citation>
    <scope>NUCLEOTIDE SEQUENCE [LARGE SCALE GENOMIC DNA]</scope>
    <source>
        <strain evidence="14 15">DSM 12537</strain>
    </source>
</reference>
<comment type="catalytic activity">
    <reaction evidence="10 12">
        <text>ATP + H2O = ADP + phosphate + H(+)</text>
        <dbReference type="Rhea" id="RHEA:13065"/>
        <dbReference type="ChEBI" id="CHEBI:15377"/>
        <dbReference type="ChEBI" id="CHEBI:15378"/>
        <dbReference type="ChEBI" id="CHEBI:30616"/>
        <dbReference type="ChEBI" id="CHEBI:43474"/>
        <dbReference type="ChEBI" id="CHEBI:456216"/>
        <dbReference type="EC" id="5.6.2.3"/>
    </reaction>
</comment>
<dbReference type="PROSITE" id="PS51199">
    <property type="entry name" value="SF4_HELICASE"/>
    <property type="match status" value="1"/>
</dbReference>
<evidence type="ECO:0000256" key="11">
    <source>
        <dbReference type="NCBIfam" id="TIGR00665"/>
    </source>
</evidence>
<keyword evidence="2 12" id="KW-0639">Primosome</keyword>
<comment type="similarity">
    <text evidence="1 12">Belongs to the helicase family. DnaB subfamily.</text>
</comment>
<keyword evidence="5 12" id="KW-0378">Hydrolase</keyword>
<evidence type="ECO:0000256" key="9">
    <source>
        <dbReference type="ARBA" id="ARBA00023235"/>
    </source>
</evidence>
<evidence type="ECO:0000313" key="15">
    <source>
        <dbReference type="Proteomes" id="UP001200430"/>
    </source>
</evidence>
<evidence type="ECO:0000313" key="14">
    <source>
        <dbReference type="EMBL" id="MCF4141732.1"/>
    </source>
</evidence>
<dbReference type="SUPFAM" id="SSF52540">
    <property type="entry name" value="P-loop containing nucleoside triphosphate hydrolases"/>
    <property type="match status" value="1"/>
</dbReference>
<evidence type="ECO:0000256" key="2">
    <source>
        <dbReference type="ARBA" id="ARBA00022515"/>
    </source>
</evidence>
<dbReference type="Gene3D" id="3.40.50.300">
    <property type="entry name" value="P-loop containing nucleotide triphosphate hydrolases"/>
    <property type="match status" value="1"/>
</dbReference>
<dbReference type="RefSeq" id="WP_236098389.1">
    <property type="nucleotide sequence ID" value="NZ_JAKGUD010000002.1"/>
</dbReference>
<proteinExistence type="inferred from homology"/>
<evidence type="ECO:0000256" key="1">
    <source>
        <dbReference type="ARBA" id="ARBA00008428"/>
    </source>
</evidence>
<name>A0ABS9EKJ9_9BACT</name>
<comment type="caution">
    <text evidence="14">The sequence shown here is derived from an EMBL/GenBank/DDBJ whole genome shotgun (WGS) entry which is preliminary data.</text>
</comment>
<protein>
    <recommendedName>
        <fullName evidence="11 12">Replicative DNA helicase</fullName>
        <ecNumber evidence="11 12">5.6.2.3</ecNumber>
    </recommendedName>
</protein>
<keyword evidence="8 12" id="KW-0238">DNA-binding</keyword>
<keyword evidence="15" id="KW-1185">Reference proteome</keyword>
<dbReference type="InterPro" id="IPR036185">
    <property type="entry name" value="DNA_heli_DnaB-like_N_sf"/>
</dbReference>
<dbReference type="NCBIfam" id="NF004384">
    <property type="entry name" value="PRK05748.1"/>
    <property type="match status" value="1"/>
</dbReference>
<comment type="function">
    <text evidence="12">The main replicative DNA helicase, it participates in initiation and elongation during chromosome replication. Travels ahead of the DNA replisome, separating dsDNA into templates for DNA synthesis. A processive ATP-dependent 5'-3' DNA helicase it has DNA-dependent ATPase activity.</text>
</comment>
<dbReference type="InterPro" id="IPR016136">
    <property type="entry name" value="DNA_helicase_N/primase_C"/>
</dbReference>
<dbReference type="PANTHER" id="PTHR30153:SF2">
    <property type="entry name" value="REPLICATIVE DNA HELICASE"/>
    <property type="match status" value="1"/>
</dbReference>
<evidence type="ECO:0000256" key="3">
    <source>
        <dbReference type="ARBA" id="ARBA00022705"/>
    </source>
</evidence>
<dbReference type="InterPro" id="IPR027417">
    <property type="entry name" value="P-loop_NTPase"/>
</dbReference>
<gene>
    <name evidence="14" type="primary">dnaB</name>
    <name evidence="14" type="ORF">L2W38_02725</name>
</gene>
<dbReference type="NCBIfam" id="TIGR00665">
    <property type="entry name" value="DnaB"/>
    <property type="match status" value="1"/>
</dbReference>
<evidence type="ECO:0000259" key="13">
    <source>
        <dbReference type="PROSITE" id="PS51199"/>
    </source>
</evidence>
<keyword evidence="6 12" id="KW-0347">Helicase</keyword>
<dbReference type="PANTHER" id="PTHR30153">
    <property type="entry name" value="REPLICATIVE DNA HELICASE DNAB"/>
    <property type="match status" value="1"/>
</dbReference>
<keyword evidence="4 12" id="KW-0547">Nucleotide-binding</keyword>
<keyword evidence="3 12" id="KW-0235">DNA replication</keyword>
<dbReference type="InterPro" id="IPR007694">
    <property type="entry name" value="DNA_helicase_DnaB-like_C"/>
</dbReference>